<proteinExistence type="predicted"/>
<dbReference type="Proteomes" id="UP000014568">
    <property type="component" value="Unassembled WGS sequence"/>
</dbReference>
<organism evidence="5 6">
    <name type="scientific">Acinetobacter rudis CIP 110305</name>
    <dbReference type="NCBI Taxonomy" id="421052"/>
    <lineage>
        <taxon>Bacteria</taxon>
        <taxon>Pseudomonadati</taxon>
        <taxon>Pseudomonadota</taxon>
        <taxon>Gammaproteobacteria</taxon>
        <taxon>Moraxellales</taxon>
        <taxon>Moraxellaceae</taxon>
        <taxon>Acinetobacter</taxon>
    </lineage>
</organism>
<dbReference type="AlphaFoldDB" id="S3N3E6"/>
<evidence type="ECO:0000313" key="6">
    <source>
        <dbReference type="Proteomes" id="UP000014568"/>
    </source>
</evidence>
<dbReference type="GO" id="GO:0005507">
    <property type="term" value="F:copper ion binding"/>
    <property type="evidence" value="ECO:0007669"/>
    <property type="project" value="InterPro"/>
</dbReference>
<evidence type="ECO:0000256" key="3">
    <source>
        <dbReference type="SAM" id="SignalP"/>
    </source>
</evidence>
<dbReference type="Pfam" id="PF04234">
    <property type="entry name" value="CopC"/>
    <property type="match status" value="1"/>
</dbReference>
<keyword evidence="2" id="KW-0186">Copper</keyword>
<evidence type="ECO:0000259" key="4">
    <source>
        <dbReference type="Pfam" id="PF04234"/>
    </source>
</evidence>
<sequence length="103" mass="11467">MILMPHKKYTCIALGLMISLSSSQLFAHSKLVSASPAAESTIAKSPKQITISFNEKTVLKKIELHDANHNVIPLKFKPRMRHHNTIRSTSLPLKMALITYIGS</sequence>
<evidence type="ECO:0000256" key="2">
    <source>
        <dbReference type="ARBA" id="ARBA00023008"/>
    </source>
</evidence>
<dbReference type="GO" id="GO:0042597">
    <property type="term" value="C:periplasmic space"/>
    <property type="evidence" value="ECO:0007669"/>
    <property type="project" value="InterPro"/>
</dbReference>
<evidence type="ECO:0000313" key="5">
    <source>
        <dbReference type="EMBL" id="EPF74272.1"/>
    </source>
</evidence>
<evidence type="ECO:0000256" key="1">
    <source>
        <dbReference type="ARBA" id="ARBA00022729"/>
    </source>
</evidence>
<dbReference type="InterPro" id="IPR007348">
    <property type="entry name" value="CopC_dom"/>
</dbReference>
<feature type="domain" description="CopC" evidence="4">
    <location>
        <begin position="28"/>
        <end position="81"/>
    </location>
</feature>
<dbReference type="HOGENOM" id="CLU_2257642_0_0_6"/>
<dbReference type="SUPFAM" id="SSF81296">
    <property type="entry name" value="E set domains"/>
    <property type="match status" value="1"/>
</dbReference>
<gene>
    <name evidence="5" type="ORF">F945_01639</name>
</gene>
<comment type="caution">
    <text evidence="5">The sequence shown here is derived from an EMBL/GenBank/DDBJ whole genome shotgun (WGS) entry which is preliminary data.</text>
</comment>
<keyword evidence="6" id="KW-1185">Reference proteome</keyword>
<dbReference type="InterPro" id="IPR014756">
    <property type="entry name" value="Ig_E-set"/>
</dbReference>
<name>S3N3E6_9GAMM</name>
<accession>S3N3E6</accession>
<feature type="chain" id="PRO_5004523584" description="CopC domain-containing protein" evidence="3">
    <location>
        <begin position="28"/>
        <end position="103"/>
    </location>
</feature>
<dbReference type="GO" id="GO:0046688">
    <property type="term" value="P:response to copper ion"/>
    <property type="evidence" value="ECO:0007669"/>
    <property type="project" value="InterPro"/>
</dbReference>
<dbReference type="Gene3D" id="2.60.40.1220">
    <property type="match status" value="1"/>
</dbReference>
<reference evidence="5 6" key="1">
    <citation type="submission" date="2013-06" db="EMBL/GenBank/DDBJ databases">
        <title>The Genome Sequence of Acinetobacter rudis CIP 110305.</title>
        <authorList>
            <consortium name="The Broad Institute Genome Sequencing Platform"/>
            <consortium name="The Broad Institute Genome Sequencing Center for Infectious Disease"/>
            <person name="Cerqueira G."/>
            <person name="Feldgarden M."/>
            <person name="Courvalin P."/>
            <person name="Perichon B."/>
            <person name="Grillot-Courvalin C."/>
            <person name="Clermont D."/>
            <person name="Rocha E."/>
            <person name="Yoon E.-J."/>
            <person name="Nemec A."/>
            <person name="Young S.K."/>
            <person name="Zeng Q."/>
            <person name="Gargeya S."/>
            <person name="Fitzgerald M."/>
            <person name="Abouelleil A."/>
            <person name="Alvarado L."/>
            <person name="Berlin A.M."/>
            <person name="Chapman S.B."/>
            <person name="Dewar J."/>
            <person name="Goldberg J."/>
            <person name="Griggs A."/>
            <person name="Gujja S."/>
            <person name="Hansen M."/>
            <person name="Howarth C."/>
            <person name="Imamovic A."/>
            <person name="Larimer J."/>
            <person name="McCowan C."/>
            <person name="Murphy C."/>
            <person name="Pearson M."/>
            <person name="Priest M."/>
            <person name="Roberts A."/>
            <person name="Saif S."/>
            <person name="Shea T."/>
            <person name="Sykes S."/>
            <person name="Wortman J."/>
            <person name="Nusbaum C."/>
            <person name="Birren B."/>
        </authorList>
    </citation>
    <scope>NUCLEOTIDE SEQUENCE [LARGE SCALE GENOMIC DNA]</scope>
    <source>
        <strain evidence="5 6">CIP 110305</strain>
    </source>
</reference>
<keyword evidence="1 3" id="KW-0732">Signal</keyword>
<dbReference type="EMBL" id="ATGI01000021">
    <property type="protein sequence ID" value="EPF74272.1"/>
    <property type="molecule type" value="Genomic_DNA"/>
</dbReference>
<dbReference type="InterPro" id="IPR014755">
    <property type="entry name" value="Cu-Rt/internalin_Ig-like"/>
</dbReference>
<protein>
    <recommendedName>
        <fullName evidence="4">CopC domain-containing protein</fullName>
    </recommendedName>
</protein>
<feature type="signal peptide" evidence="3">
    <location>
        <begin position="1"/>
        <end position="27"/>
    </location>
</feature>